<sequence length="393" mass="44283">MEATTIHRRVFEATIDHPPATSTTIVGPLFKRARFNKVEYDEDRCIYEYDAPVPASPALVTNGYPSRAALSTEPASRGSDSASSSSLLKESLQAALHYNDNSTIPVYDCDSASPDNVFTTHGADGSMIIEKTGGKYIHKRLKTARRREQCRINQARYRLKQDRKSHLLSDTVVKLLEEIPLLEMQRDRILFGAKQSVYNLVVEYFHLFRHGLRTLRQVNRTQIAQGTEAQQQLVFLRYSLSPNVSIGDRYGVDAIVEQWQRYSSYFRDLHFQLEHMDEIVKNLAVVAASLSVTITEASLQNVFPHLLGEYGDTGNASEITATSLGRKLLGRRLLLPCSLYFEWDEVSSHVVRLEMTVDFLTPISRVLGSITDAAFVLSQALITRDCAIGKFDM</sequence>
<organism evidence="1 2">
    <name type="scientific">Phytophthora nicotianae P1976</name>
    <dbReference type="NCBI Taxonomy" id="1317066"/>
    <lineage>
        <taxon>Eukaryota</taxon>
        <taxon>Sar</taxon>
        <taxon>Stramenopiles</taxon>
        <taxon>Oomycota</taxon>
        <taxon>Peronosporomycetes</taxon>
        <taxon>Peronosporales</taxon>
        <taxon>Peronosporaceae</taxon>
        <taxon>Phytophthora</taxon>
    </lineage>
</organism>
<name>A0A080YZE0_PHYNI</name>
<dbReference type="EMBL" id="ANJA01004044">
    <property type="protein sequence ID" value="ETO59751.1"/>
    <property type="molecule type" value="Genomic_DNA"/>
</dbReference>
<proteinExistence type="predicted"/>
<accession>A0A080YZE0</accession>
<evidence type="ECO:0000313" key="1">
    <source>
        <dbReference type="EMBL" id="ETO59751.1"/>
    </source>
</evidence>
<evidence type="ECO:0000313" key="2">
    <source>
        <dbReference type="Proteomes" id="UP000028582"/>
    </source>
</evidence>
<dbReference type="OrthoDB" id="119895at2759"/>
<evidence type="ECO:0008006" key="3">
    <source>
        <dbReference type="Google" id="ProtNLM"/>
    </source>
</evidence>
<gene>
    <name evidence="1" type="ORF">F444_21957</name>
</gene>
<dbReference type="Proteomes" id="UP000028582">
    <property type="component" value="Unassembled WGS sequence"/>
</dbReference>
<dbReference type="AlphaFoldDB" id="A0A080YZE0"/>
<comment type="caution">
    <text evidence="1">The sequence shown here is derived from an EMBL/GenBank/DDBJ whole genome shotgun (WGS) entry which is preliminary data.</text>
</comment>
<protein>
    <recommendedName>
        <fullName evidence="3">BZIP domain-containing protein</fullName>
    </recommendedName>
</protein>
<reference evidence="1 2" key="1">
    <citation type="submission" date="2013-11" db="EMBL/GenBank/DDBJ databases">
        <title>The Genome Sequence of Phytophthora parasitica P1976.</title>
        <authorList>
            <consortium name="The Broad Institute Genomics Platform"/>
            <person name="Russ C."/>
            <person name="Tyler B."/>
            <person name="Panabieres F."/>
            <person name="Shan W."/>
            <person name="Tripathy S."/>
            <person name="Grunwald N."/>
            <person name="Machado M."/>
            <person name="Johnson C.S."/>
            <person name="Walker B."/>
            <person name="Young S."/>
            <person name="Zeng Q."/>
            <person name="Gargeya S."/>
            <person name="Fitzgerald M."/>
            <person name="Haas B."/>
            <person name="Abouelleil A."/>
            <person name="Allen A.W."/>
            <person name="Alvarado L."/>
            <person name="Arachchi H.M."/>
            <person name="Berlin A.M."/>
            <person name="Chapman S.B."/>
            <person name="Gainer-Dewar J."/>
            <person name="Goldberg J."/>
            <person name="Griggs A."/>
            <person name="Gujja S."/>
            <person name="Hansen M."/>
            <person name="Howarth C."/>
            <person name="Imamovic A."/>
            <person name="Ireland A."/>
            <person name="Larimer J."/>
            <person name="McCowan C."/>
            <person name="Murphy C."/>
            <person name="Pearson M."/>
            <person name="Poon T.W."/>
            <person name="Priest M."/>
            <person name="Roberts A."/>
            <person name="Saif S."/>
            <person name="Shea T."/>
            <person name="Sisk P."/>
            <person name="Sykes S."/>
            <person name="Wortman J."/>
            <person name="Nusbaum C."/>
            <person name="Birren B."/>
        </authorList>
    </citation>
    <scope>NUCLEOTIDE SEQUENCE [LARGE SCALE GENOMIC DNA]</scope>
    <source>
        <strain evidence="1 2">P1976</strain>
    </source>
</reference>